<dbReference type="InterPro" id="IPR004294">
    <property type="entry name" value="Carotenoid_Oase"/>
</dbReference>
<sequence length="617" mass="67226">MAAAGSSPYVIANVAFAARAFASSSRNPLSMNPNCRAPAPRYLVNRLNAITTGAPRSRARSHARNSAQLSSTRWSLDIQYITGAVALAIGSVFDARATGAAPRELRGGTLYRIGPGMFERGGRAYAHMLDGDGLALRFEFSEDGTSVAFRSRFVRGREFSEEERAGKILYRGTFGTMRDGGAVANWFDLHTKNLANTNILSWGDKVLALYEAGQPVELDGSTLDTEGVDDLGGRLDPGQYFTLGLPEPVGSMIERAAGLGGRAFTAHPHVDSNTGFLCGWGWKSRITSKAVEITHWEWDESWNEMGSSNYVMEGCEAAPHDFGVTKKWYVMIQNRLGIDPLPYLAGVKGAGECLISQPEEPLLVHLIPRSTTTKSQPKPQPIVVEGPKESFEIHVALAHDGPPLSRGAATAEELDEWVTVYTAGWDKLAPGVFLGEWGSSDPWPFPVATELSPDFNNIPRTLLWMYSVNTMTGEVKRQPAPGCEDLCIDHPHVSPLYEGKRECRYVYASLSNEVRVSGPPLGYVRVDLLTGELQKWYAGNRTFCEEPVIVPKKQGANEDDAWLVGLVAEHSDENPAGLSRIVVLDCVDVSAGPVCVIPLSNRIPHGLHGMFVPKAKM</sequence>
<dbReference type="PANTHER" id="PTHR10543">
    <property type="entry name" value="BETA-CAROTENE DIOXYGENASE"/>
    <property type="match status" value="1"/>
</dbReference>
<gene>
    <name evidence="5" type="ORF">BE221DRAFT_207441</name>
</gene>
<evidence type="ECO:0000256" key="1">
    <source>
        <dbReference type="ARBA" id="ARBA00006787"/>
    </source>
</evidence>
<feature type="binding site" evidence="4">
    <location>
        <position position="608"/>
    </location>
    <ligand>
        <name>Fe cation</name>
        <dbReference type="ChEBI" id="CHEBI:24875"/>
        <note>catalytic</note>
    </ligand>
</feature>
<dbReference type="eggNOG" id="KOG1285">
    <property type="taxonomic scope" value="Eukaryota"/>
</dbReference>
<dbReference type="Proteomes" id="UP000195557">
    <property type="component" value="Unassembled WGS sequence"/>
</dbReference>
<dbReference type="GO" id="GO:0016121">
    <property type="term" value="P:carotene catabolic process"/>
    <property type="evidence" value="ECO:0007669"/>
    <property type="project" value="TreeGrafter"/>
</dbReference>
<dbReference type="EMBL" id="KZ155826">
    <property type="protein sequence ID" value="OUS44137.1"/>
    <property type="molecule type" value="Genomic_DNA"/>
</dbReference>
<evidence type="ECO:0000256" key="2">
    <source>
        <dbReference type="ARBA" id="ARBA00022723"/>
    </source>
</evidence>
<dbReference type="PANTHER" id="PTHR10543:SF138">
    <property type="entry name" value="CAROTENOID OXYGENASE"/>
    <property type="match status" value="1"/>
</dbReference>
<reference evidence="5" key="1">
    <citation type="submission" date="2017-04" db="EMBL/GenBank/DDBJ databases">
        <title>Population genomics of picophytoplankton unveils novel chromosome hypervariability.</title>
        <authorList>
            <consortium name="DOE Joint Genome Institute"/>
            <person name="Blanc-Mathieu R."/>
            <person name="Krasovec M."/>
            <person name="Hebrard M."/>
            <person name="Yau S."/>
            <person name="Desgranges E."/>
            <person name="Martin J."/>
            <person name="Schackwitz W."/>
            <person name="Kuo A."/>
            <person name="Salin G."/>
            <person name="Donnadieu C."/>
            <person name="Desdevises Y."/>
            <person name="Sanchez-Ferandin S."/>
            <person name="Moreau H."/>
            <person name="Rivals E."/>
            <person name="Grigoriev I.V."/>
            <person name="Grimsley N."/>
            <person name="Eyre-Walker A."/>
            <person name="Piganeau G."/>
        </authorList>
    </citation>
    <scope>NUCLEOTIDE SEQUENCE [LARGE SCALE GENOMIC DNA]</scope>
    <source>
        <strain evidence="5">RCC 1115</strain>
    </source>
</reference>
<proteinExistence type="inferred from homology"/>
<evidence type="ECO:0000313" key="5">
    <source>
        <dbReference type="EMBL" id="OUS44137.1"/>
    </source>
</evidence>
<evidence type="ECO:0000256" key="3">
    <source>
        <dbReference type="ARBA" id="ARBA00023004"/>
    </source>
</evidence>
<feature type="binding site" evidence="4">
    <location>
        <position position="267"/>
    </location>
    <ligand>
        <name>Fe cation</name>
        <dbReference type="ChEBI" id="CHEBI:24875"/>
        <note>catalytic</note>
    </ligand>
</feature>
<keyword evidence="3 4" id="KW-0408">Iron</keyword>
<keyword evidence="2 4" id="KW-0479">Metal-binding</keyword>
<comment type="cofactor">
    <cofactor evidence="4">
        <name>Fe(2+)</name>
        <dbReference type="ChEBI" id="CHEBI:29033"/>
    </cofactor>
    <text evidence="4">Binds 1 Fe(2+) ion per subunit.</text>
</comment>
<evidence type="ECO:0000256" key="4">
    <source>
        <dbReference type="PIRSR" id="PIRSR604294-1"/>
    </source>
</evidence>
<comment type="similarity">
    <text evidence="1">Belongs to the carotenoid oxygenase family.</text>
</comment>
<feature type="binding site" evidence="4">
    <location>
        <position position="320"/>
    </location>
    <ligand>
        <name>Fe cation</name>
        <dbReference type="ChEBI" id="CHEBI:24875"/>
        <note>catalytic</note>
    </ligand>
</feature>
<name>A0A1Y5I601_OSTTA</name>
<protein>
    <submittedName>
        <fullName evidence="5">Carotenoid oxygenase</fullName>
    </submittedName>
</protein>
<accession>A0A1Y5I601</accession>
<dbReference type="GO" id="GO:0046872">
    <property type="term" value="F:metal ion binding"/>
    <property type="evidence" value="ECO:0007669"/>
    <property type="project" value="UniProtKB-KW"/>
</dbReference>
<dbReference type="AlphaFoldDB" id="A0A1Y5I601"/>
<dbReference type="Pfam" id="PF03055">
    <property type="entry name" value="RPE65"/>
    <property type="match status" value="1"/>
</dbReference>
<dbReference type="GO" id="GO:0010436">
    <property type="term" value="F:carotenoid dioxygenase activity"/>
    <property type="evidence" value="ECO:0007669"/>
    <property type="project" value="TreeGrafter"/>
</dbReference>
<organism evidence="5">
    <name type="scientific">Ostreococcus tauri</name>
    <name type="common">Marine green alga</name>
    <dbReference type="NCBI Taxonomy" id="70448"/>
    <lineage>
        <taxon>Eukaryota</taxon>
        <taxon>Viridiplantae</taxon>
        <taxon>Chlorophyta</taxon>
        <taxon>Mamiellophyceae</taxon>
        <taxon>Mamiellales</taxon>
        <taxon>Bathycoccaceae</taxon>
        <taxon>Ostreococcus</taxon>
    </lineage>
</organism>